<feature type="non-terminal residue" evidence="2">
    <location>
        <position position="1"/>
    </location>
</feature>
<dbReference type="RefSeq" id="WP_280055354.1">
    <property type="nucleotide sequence ID" value="NZ_JAOBYN010000029.1"/>
</dbReference>
<name>A0AA42N469_AQUAC</name>
<protein>
    <submittedName>
        <fullName evidence="2">Uncharacterized protein</fullName>
    </submittedName>
</protein>
<dbReference type="EMBL" id="JAOBYN010000029">
    <property type="protein sequence ID" value="MDH1057161.1"/>
    <property type="molecule type" value="Genomic_DNA"/>
</dbReference>
<gene>
    <name evidence="2" type="ORF">N5C05_20660</name>
</gene>
<dbReference type="AlphaFoldDB" id="A0AA42N469"/>
<evidence type="ECO:0000313" key="2">
    <source>
        <dbReference type="EMBL" id="MDH1057161.1"/>
    </source>
</evidence>
<proteinExistence type="predicted"/>
<feature type="region of interest" description="Disordered" evidence="1">
    <location>
        <begin position="468"/>
        <end position="516"/>
    </location>
</feature>
<organism evidence="2 3">
    <name type="scientific">Aquipseudomonas alcaligenes</name>
    <name type="common">Pseudomonas alcaligenes</name>
    <dbReference type="NCBI Taxonomy" id="43263"/>
    <lineage>
        <taxon>Bacteria</taxon>
        <taxon>Pseudomonadati</taxon>
        <taxon>Pseudomonadota</taxon>
        <taxon>Gammaproteobacteria</taxon>
        <taxon>Pseudomonadales</taxon>
        <taxon>Pseudomonadaceae</taxon>
        <taxon>Aquipseudomonas</taxon>
    </lineage>
</organism>
<dbReference type="Proteomes" id="UP001158730">
    <property type="component" value="Unassembled WGS sequence"/>
</dbReference>
<sequence length="570" mass="61939">TAPLNGSADAGGAPGPQPIPVGVAFTWRDQVLVDGADLSATVVGEIEVDRERGAAGIADFSLYMAEEPNPQEWVGRQVIINYLSTSAGVTTSARLFTGNVESTTWDPLSRLLACACSDRLQQRVERLSIAQVDALTPCYWSADVFEPASGRSRWEYAEERLSTLRASLDCDAYGALRLTSWYAGPVEYVFGPDTTVYQSVAVSYADLGTLTNVVEIEADYRYPRLRENVTTFAWDHPGNDGSSGIRGFCSWRHESTELPDVEMIRSATSSAGLVMVYAGFDRLPPSNPDPCGTGAPWINTYTELLLGAVWDGARRWVQSVTEQYQLRVEAPSSIADVGEVFAREGSAVEIESDRAERWEQGLREQSEGGLVVGGYETEDEDLRAEERRQLFLRCLLNQAATTIVRAHNATELSWDVPTSLVMELDLGQTLRLADQGVVGVGRCSRLQHRLDKQAGAALTTITISVMRGGGSVNDPLTPPPPPAEPPPGGGGVGTSPGLATQLGGRDDSGTYDDELDGFSGNYDNFDNSYERFPRRFSITAPEIPAVMVDEQIIQVGQVYRIAIPNDPLEL</sequence>
<evidence type="ECO:0000313" key="3">
    <source>
        <dbReference type="Proteomes" id="UP001158730"/>
    </source>
</evidence>
<comment type="caution">
    <text evidence="2">The sequence shown here is derived from an EMBL/GenBank/DDBJ whole genome shotgun (WGS) entry which is preliminary data.</text>
</comment>
<reference evidence="2" key="1">
    <citation type="submission" date="2022-09" db="EMBL/GenBank/DDBJ databases">
        <title>Intensive care unit water sources are persistently colonized with multi-drug resistant bacteria and are the site of extensive horizontal gene transfer of antibiotic resistance genes.</title>
        <authorList>
            <person name="Diorio-Toth L."/>
        </authorList>
    </citation>
    <scope>NUCLEOTIDE SEQUENCE</scope>
    <source>
        <strain evidence="2">GD03990</strain>
    </source>
</reference>
<evidence type="ECO:0000256" key="1">
    <source>
        <dbReference type="SAM" id="MobiDB-lite"/>
    </source>
</evidence>
<feature type="compositionally biased region" description="Pro residues" evidence="1">
    <location>
        <begin position="476"/>
        <end position="488"/>
    </location>
</feature>
<accession>A0AA42N469</accession>